<dbReference type="InterPro" id="IPR043128">
    <property type="entry name" value="Rev_trsase/Diguanyl_cyclase"/>
</dbReference>
<dbReference type="Pfam" id="PF00990">
    <property type="entry name" value="GGDEF"/>
    <property type="match status" value="1"/>
</dbReference>
<evidence type="ECO:0000313" key="5">
    <source>
        <dbReference type="Proteomes" id="UP000704467"/>
    </source>
</evidence>
<dbReference type="PANTHER" id="PTHR45138">
    <property type="entry name" value="REGULATORY COMPONENTS OF SENSORY TRANSDUCTION SYSTEM"/>
    <property type="match status" value="1"/>
</dbReference>
<dbReference type="InterPro" id="IPR000160">
    <property type="entry name" value="GGDEF_dom"/>
</dbReference>
<sequence>MKCAGAVENKKPLSVALIDIDYFKQFNDRFGHLAGDCALNLVDEVIQQSIRRPGIVLRAMAGRNSL</sequence>
<accession>A0ABX1DR44</accession>
<feature type="domain" description="GGDEF" evidence="3">
    <location>
        <begin position="11"/>
        <end position="66"/>
    </location>
</feature>
<dbReference type="SUPFAM" id="SSF55073">
    <property type="entry name" value="Nucleotide cyclase"/>
    <property type="match status" value="1"/>
</dbReference>
<evidence type="ECO:0000259" key="3">
    <source>
        <dbReference type="PROSITE" id="PS50887"/>
    </source>
</evidence>
<protein>
    <recommendedName>
        <fullName evidence="1">diguanylate cyclase</fullName>
        <ecNumber evidence="1">2.7.7.65</ecNumber>
    </recommendedName>
</protein>
<reference evidence="4 5" key="1">
    <citation type="submission" date="2020-03" db="EMBL/GenBank/DDBJ databases">
        <title>Whole genome sequencing of clinical and environmental type strains of Ochrobactrum.</title>
        <authorList>
            <person name="Dharne M."/>
        </authorList>
    </citation>
    <scope>NUCLEOTIDE SEQUENCE [LARGE SCALE GENOMIC DNA]</scope>
    <source>
        <strain evidence="4 5">CIP 109452</strain>
    </source>
</reference>
<dbReference type="PANTHER" id="PTHR45138:SF9">
    <property type="entry name" value="DIGUANYLATE CYCLASE DGCM-RELATED"/>
    <property type="match status" value="1"/>
</dbReference>
<keyword evidence="5" id="KW-1185">Reference proteome</keyword>
<name>A0ABX1DR44_9HYPH</name>
<dbReference type="Gene3D" id="3.30.70.270">
    <property type="match status" value="1"/>
</dbReference>
<gene>
    <name evidence="4" type="ORF">HED55_26790</name>
</gene>
<dbReference type="EMBL" id="JAAVLN010000006">
    <property type="protein sequence ID" value="NKC05412.1"/>
    <property type="molecule type" value="Genomic_DNA"/>
</dbReference>
<evidence type="ECO:0000313" key="4">
    <source>
        <dbReference type="EMBL" id="NKC05412.1"/>
    </source>
</evidence>
<dbReference type="Proteomes" id="UP000704467">
    <property type="component" value="Unassembled WGS sequence"/>
</dbReference>
<evidence type="ECO:0000256" key="1">
    <source>
        <dbReference type="ARBA" id="ARBA00012528"/>
    </source>
</evidence>
<dbReference type="PROSITE" id="PS50887">
    <property type="entry name" value="GGDEF"/>
    <property type="match status" value="1"/>
</dbReference>
<comment type="caution">
    <text evidence="4">The sequence shown here is derived from an EMBL/GenBank/DDBJ whole genome shotgun (WGS) entry which is preliminary data.</text>
</comment>
<proteinExistence type="predicted"/>
<dbReference type="EC" id="2.7.7.65" evidence="1"/>
<organism evidence="4 5">
    <name type="scientific">Brucella haematophila</name>
    <dbReference type="NCBI Taxonomy" id="419474"/>
    <lineage>
        <taxon>Bacteria</taxon>
        <taxon>Pseudomonadati</taxon>
        <taxon>Pseudomonadota</taxon>
        <taxon>Alphaproteobacteria</taxon>
        <taxon>Hyphomicrobiales</taxon>
        <taxon>Brucellaceae</taxon>
        <taxon>Brucella/Ochrobactrum group</taxon>
        <taxon>Brucella</taxon>
    </lineage>
</organism>
<evidence type="ECO:0000256" key="2">
    <source>
        <dbReference type="ARBA" id="ARBA00034247"/>
    </source>
</evidence>
<dbReference type="InterPro" id="IPR050469">
    <property type="entry name" value="Diguanylate_Cyclase"/>
</dbReference>
<dbReference type="InterPro" id="IPR029787">
    <property type="entry name" value="Nucleotide_cyclase"/>
</dbReference>
<comment type="catalytic activity">
    <reaction evidence="2">
        <text>2 GTP = 3',3'-c-di-GMP + 2 diphosphate</text>
        <dbReference type="Rhea" id="RHEA:24898"/>
        <dbReference type="ChEBI" id="CHEBI:33019"/>
        <dbReference type="ChEBI" id="CHEBI:37565"/>
        <dbReference type="ChEBI" id="CHEBI:58805"/>
        <dbReference type="EC" id="2.7.7.65"/>
    </reaction>
</comment>
<dbReference type="NCBIfam" id="TIGR00254">
    <property type="entry name" value="GGDEF"/>
    <property type="match status" value="1"/>
</dbReference>